<evidence type="ECO:0000256" key="2">
    <source>
        <dbReference type="ARBA" id="ARBA00022801"/>
    </source>
</evidence>
<sequence>MQFTFEQLSRRVQNALRELGFTRPTPIQEAAIPLALEGKDLMIQARTGTGKTGAFGIPLVEMMRRPERALVLAPTRELACQIRDHLRDIAKFSRLSVFAFYGGTPVGRDLQLLEKRIPDVVVGTPGRIRDLIERGALSLESFRYLVLDEVDIMLDMGFREDIEWIVGRIPTERQTFFVSATVPEEIKEIAVRYMKKDYKHLSVESEELKPRINEIVVRTRSERHKYQELERILKENTDRKIIVFVRMRKDAKEVAHQLMRKGFNVSALHGDMTQRRREEVMRRFRNGEIRVLIATDVASRGLDIEGVSLIINFHLPEDPRVYTHRIGRTGRLGREGTAISLVSPAEKRNLWRIKLHRKTTA</sequence>
<dbReference type="GO" id="GO:0005524">
    <property type="term" value="F:ATP binding"/>
    <property type="evidence" value="ECO:0007669"/>
    <property type="project" value="UniProtKB-KW"/>
</dbReference>
<dbReference type="Pfam" id="PF00270">
    <property type="entry name" value="DEAD"/>
    <property type="match status" value="1"/>
</dbReference>
<evidence type="ECO:0000259" key="7">
    <source>
        <dbReference type="PROSITE" id="PS51192"/>
    </source>
</evidence>
<dbReference type="InterPro" id="IPR001650">
    <property type="entry name" value="Helicase_C-like"/>
</dbReference>
<keyword evidence="1" id="KW-0547">Nucleotide-binding</keyword>
<dbReference type="InterPro" id="IPR027417">
    <property type="entry name" value="P-loop_NTPase"/>
</dbReference>
<dbReference type="InterPro" id="IPR050079">
    <property type="entry name" value="DEAD_box_RNA_helicase"/>
</dbReference>
<dbReference type="GO" id="GO:0005829">
    <property type="term" value="C:cytosol"/>
    <property type="evidence" value="ECO:0007669"/>
    <property type="project" value="TreeGrafter"/>
</dbReference>
<feature type="domain" description="Helicase ATP-binding" evidence="7">
    <location>
        <begin position="32"/>
        <end position="200"/>
    </location>
</feature>
<comment type="caution">
    <text evidence="10">The sequence shown here is derived from an EMBL/GenBank/DDBJ whole genome shotgun (WGS) entry which is preliminary data.</text>
</comment>
<keyword evidence="4" id="KW-0067">ATP-binding</keyword>
<keyword evidence="3 10" id="KW-0347">Helicase</keyword>
<feature type="short sequence motif" description="Q motif" evidence="6">
    <location>
        <begin position="1"/>
        <end position="29"/>
    </location>
</feature>
<evidence type="ECO:0000256" key="1">
    <source>
        <dbReference type="ARBA" id="ARBA00022741"/>
    </source>
</evidence>
<dbReference type="CDD" id="cd00268">
    <property type="entry name" value="DEADc"/>
    <property type="match status" value="1"/>
</dbReference>
<dbReference type="GO" id="GO:0003676">
    <property type="term" value="F:nucleic acid binding"/>
    <property type="evidence" value="ECO:0007669"/>
    <property type="project" value="InterPro"/>
</dbReference>
<feature type="domain" description="Helicase C-terminal" evidence="8">
    <location>
        <begin position="211"/>
        <end position="361"/>
    </location>
</feature>
<dbReference type="CDD" id="cd18787">
    <property type="entry name" value="SF2_C_DEAD"/>
    <property type="match status" value="1"/>
</dbReference>
<organism evidence="10">
    <name type="scientific">Aquifex aeolicus</name>
    <dbReference type="NCBI Taxonomy" id="63363"/>
    <lineage>
        <taxon>Bacteria</taxon>
        <taxon>Pseudomonadati</taxon>
        <taxon>Aquificota</taxon>
        <taxon>Aquificia</taxon>
        <taxon>Aquificales</taxon>
        <taxon>Aquificaceae</taxon>
        <taxon>Aquifex</taxon>
    </lineage>
</organism>
<dbReference type="InterPro" id="IPR014014">
    <property type="entry name" value="RNA_helicase_DEAD_Q_motif"/>
</dbReference>
<dbReference type="SUPFAM" id="SSF52540">
    <property type="entry name" value="P-loop containing nucleoside triphosphate hydrolases"/>
    <property type="match status" value="1"/>
</dbReference>
<dbReference type="GO" id="GO:0003724">
    <property type="term" value="F:RNA helicase activity"/>
    <property type="evidence" value="ECO:0007669"/>
    <property type="project" value="InterPro"/>
</dbReference>
<keyword evidence="2" id="KW-0378">Hydrolase</keyword>
<evidence type="ECO:0000259" key="9">
    <source>
        <dbReference type="PROSITE" id="PS51195"/>
    </source>
</evidence>
<dbReference type="InterPro" id="IPR011545">
    <property type="entry name" value="DEAD/DEAH_box_helicase_dom"/>
</dbReference>
<dbReference type="EMBL" id="DRNB01000064">
    <property type="protein sequence ID" value="HHJ63635.1"/>
    <property type="molecule type" value="Genomic_DNA"/>
</dbReference>
<dbReference type="Gene3D" id="3.40.50.300">
    <property type="entry name" value="P-loop containing nucleotide triphosphate hydrolases"/>
    <property type="match status" value="2"/>
</dbReference>
<dbReference type="GO" id="GO:0016787">
    <property type="term" value="F:hydrolase activity"/>
    <property type="evidence" value="ECO:0007669"/>
    <property type="project" value="UniProtKB-KW"/>
</dbReference>
<evidence type="ECO:0000256" key="6">
    <source>
        <dbReference type="PROSITE-ProRule" id="PRU00552"/>
    </source>
</evidence>
<dbReference type="PANTHER" id="PTHR47959">
    <property type="entry name" value="ATP-DEPENDENT RNA HELICASE RHLE-RELATED"/>
    <property type="match status" value="1"/>
</dbReference>
<dbReference type="AlphaFoldDB" id="A0A7C5Q7U2"/>
<evidence type="ECO:0000256" key="5">
    <source>
        <dbReference type="ARBA" id="ARBA00038437"/>
    </source>
</evidence>
<dbReference type="InterPro" id="IPR044742">
    <property type="entry name" value="DEAD/DEAH_RhlB"/>
</dbReference>
<dbReference type="Pfam" id="PF00271">
    <property type="entry name" value="Helicase_C"/>
    <property type="match status" value="1"/>
</dbReference>
<gene>
    <name evidence="10" type="ORF">ENJ61_01880</name>
</gene>
<name>A0A7C5Q7U2_AQUAO</name>
<reference evidence="10" key="1">
    <citation type="journal article" date="2020" name="mSystems">
        <title>Genome- and Community-Level Interaction Insights into Carbon Utilization and Element Cycling Functions of Hydrothermarchaeota in Hydrothermal Sediment.</title>
        <authorList>
            <person name="Zhou Z."/>
            <person name="Liu Y."/>
            <person name="Xu W."/>
            <person name="Pan J."/>
            <person name="Luo Z.H."/>
            <person name="Li M."/>
        </authorList>
    </citation>
    <scope>NUCLEOTIDE SEQUENCE [LARGE SCALE GENOMIC DNA]</scope>
    <source>
        <strain evidence="10">HyVt-501</strain>
    </source>
</reference>
<accession>A0A7C5Q7U2</accession>
<evidence type="ECO:0000256" key="3">
    <source>
        <dbReference type="ARBA" id="ARBA00022806"/>
    </source>
</evidence>
<dbReference type="SMART" id="SM00490">
    <property type="entry name" value="HELICc"/>
    <property type="match status" value="1"/>
</dbReference>
<dbReference type="PROSITE" id="PS51194">
    <property type="entry name" value="HELICASE_CTER"/>
    <property type="match status" value="1"/>
</dbReference>
<protein>
    <submittedName>
        <fullName evidence="10">DEAD/DEAH box helicase</fullName>
    </submittedName>
</protein>
<dbReference type="PANTHER" id="PTHR47959:SF1">
    <property type="entry name" value="ATP-DEPENDENT RNA HELICASE DBPA"/>
    <property type="match status" value="1"/>
</dbReference>
<evidence type="ECO:0000313" key="10">
    <source>
        <dbReference type="EMBL" id="HHJ63635.1"/>
    </source>
</evidence>
<evidence type="ECO:0000256" key="4">
    <source>
        <dbReference type="ARBA" id="ARBA00022840"/>
    </source>
</evidence>
<dbReference type="InterPro" id="IPR014001">
    <property type="entry name" value="Helicase_ATP-bd"/>
</dbReference>
<dbReference type="PROSITE" id="PS51192">
    <property type="entry name" value="HELICASE_ATP_BIND_1"/>
    <property type="match status" value="1"/>
</dbReference>
<proteinExistence type="inferred from homology"/>
<evidence type="ECO:0000259" key="8">
    <source>
        <dbReference type="PROSITE" id="PS51194"/>
    </source>
</evidence>
<dbReference type="Proteomes" id="UP000885792">
    <property type="component" value="Unassembled WGS sequence"/>
</dbReference>
<dbReference type="PROSITE" id="PS51195">
    <property type="entry name" value="Q_MOTIF"/>
    <property type="match status" value="1"/>
</dbReference>
<feature type="domain" description="DEAD-box RNA helicase Q" evidence="9">
    <location>
        <begin position="1"/>
        <end position="29"/>
    </location>
</feature>
<dbReference type="SMART" id="SM00487">
    <property type="entry name" value="DEXDc"/>
    <property type="match status" value="1"/>
</dbReference>
<comment type="similarity">
    <text evidence="5">Belongs to the DEAD box helicase family.</text>
</comment>